<name>A0AAD4BAV3_BOLED</name>
<reference evidence="1" key="2">
    <citation type="journal article" date="2020" name="Nat. Commun.">
        <title>Large-scale genome sequencing of mycorrhizal fungi provides insights into the early evolution of symbiotic traits.</title>
        <authorList>
            <person name="Miyauchi S."/>
            <person name="Kiss E."/>
            <person name="Kuo A."/>
            <person name="Drula E."/>
            <person name="Kohler A."/>
            <person name="Sanchez-Garcia M."/>
            <person name="Morin E."/>
            <person name="Andreopoulos B."/>
            <person name="Barry K.W."/>
            <person name="Bonito G."/>
            <person name="Buee M."/>
            <person name="Carver A."/>
            <person name="Chen C."/>
            <person name="Cichocki N."/>
            <person name="Clum A."/>
            <person name="Culley D."/>
            <person name="Crous P.W."/>
            <person name="Fauchery L."/>
            <person name="Girlanda M."/>
            <person name="Hayes R.D."/>
            <person name="Keri Z."/>
            <person name="LaButti K."/>
            <person name="Lipzen A."/>
            <person name="Lombard V."/>
            <person name="Magnuson J."/>
            <person name="Maillard F."/>
            <person name="Murat C."/>
            <person name="Nolan M."/>
            <person name="Ohm R.A."/>
            <person name="Pangilinan J."/>
            <person name="Pereira M.F."/>
            <person name="Perotto S."/>
            <person name="Peter M."/>
            <person name="Pfister S."/>
            <person name="Riley R."/>
            <person name="Sitrit Y."/>
            <person name="Stielow J.B."/>
            <person name="Szollosi G."/>
            <person name="Zifcakova L."/>
            <person name="Stursova M."/>
            <person name="Spatafora J.W."/>
            <person name="Tedersoo L."/>
            <person name="Vaario L.M."/>
            <person name="Yamada A."/>
            <person name="Yan M."/>
            <person name="Wang P."/>
            <person name="Xu J."/>
            <person name="Bruns T."/>
            <person name="Baldrian P."/>
            <person name="Vilgalys R."/>
            <person name="Dunand C."/>
            <person name="Henrissat B."/>
            <person name="Grigoriev I.V."/>
            <person name="Hibbett D."/>
            <person name="Nagy L.G."/>
            <person name="Martin F.M."/>
        </authorList>
    </citation>
    <scope>NUCLEOTIDE SEQUENCE</scope>
    <source>
        <strain evidence="1">BED1</strain>
    </source>
</reference>
<comment type="caution">
    <text evidence="1">The sequence shown here is derived from an EMBL/GenBank/DDBJ whole genome shotgun (WGS) entry which is preliminary data.</text>
</comment>
<keyword evidence="2" id="KW-1185">Reference proteome</keyword>
<proteinExistence type="predicted"/>
<accession>A0AAD4BAV3</accession>
<dbReference type="Proteomes" id="UP001194468">
    <property type="component" value="Unassembled WGS sequence"/>
</dbReference>
<dbReference type="AlphaFoldDB" id="A0AAD4BAV3"/>
<gene>
    <name evidence="1" type="ORF">L210DRAFT_3588163</name>
</gene>
<organism evidence="1 2">
    <name type="scientific">Boletus edulis BED1</name>
    <dbReference type="NCBI Taxonomy" id="1328754"/>
    <lineage>
        <taxon>Eukaryota</taxon>
        <taxon>Fungi</taxon>
        <taxon>Dikarya</taxon>
        <taxon>Basidiomycota</taxon>
        <taxon>Agaricomycotina</taxon>
        <taxon>Agaricomycetes</taxon>
        <taxon>Agaricomycetidae</taxon>
        <taxon>Boletales</taxon>
        <taxon>Boletineae</taxon>
        <taxon>Boletaceae</taxon>
        <taxon>Boletoideae</taxon>
        <taxon>Boletus</taxon>
    </lineage>
</organism>
<feature type="non-terminal residue" evidence="1">
    <location>
        <position position="1"/>
    </location>
</feature>
<evidence type="ECO:0000313" key="1">
    <source>
        <dbReference type="EMBL" id="KAF8415055.1"/>
    </source>
</evidence>
<protein>
    <submittedName>
        <fullName evidence="1">Uncharacterized protein</fullName>
    </submittedName>
</protein>
<reference evidence="1" key="1">
    <citation type="submission" date="2019-10" db="EMBL/GenBank/DDBJ databases">
        <authorList>
            <consortium name="DOE Joint Genome Institute"/>
            <person name="Kuo A."/>
            <person name="Miyauchi S."/>
            <person name="Kiss E."/>
            <person name="Drula E."/>
            <person name="Kohler A."/>
            <person name="Sanchez-Garcia M."/>
            <person name="Andreopoulos B."/>
            <person name="Barry K.W."/>
            <person name="Bonito G."/>
            <person name="Buee M."/>
            <person name="Carver A."/>
            <person name="Chen C."/>
            <person name="Cichocki N."/>
            <person name="Clum A."/>
            <person name="Culley D."/>
            <person name="Crous P.W."/>
            <person name="Fauchery L."/>
            <person name="Girlanda M."/>
            <person name="Hayes R."/>
            <person name="Keri Z."/>
            <person name="LaButti K."/>
            <person name="Lipzen A."/>
            <person name="Lombard V."/>
            <person name="Magnuson J."/>
            <person name="Maillard F."/>
            <person name="Morin E."/>
            <person name="Murat C."/>
            <person name="Nolan M."/>
            <person name="Ohm R."/>
            <person name="Pangilinan J."/>
            <person name="Pereira M."/>
            <person name="Perotto S."/>
            <person name="Peter M."/>
            <person name="Riley R."/>
            <person name="Sitrit Y."/>
            <person name="Stielow B."/>
            <person name="Szollosi G."/>
            <person name="Zifcakova L."/>
            <person name="Stursova M."/>
            <person name="Spatafora J.W."/>
            <person name="Tedersoo L."/>
            <person name="Vaario L.-M."/>
            <person name="Yamada A."/>
            <person name="Yan M."/>
            <person name="Wang P."/>
            <person name="Xu J."/>
            <person name="Bruns T."/>
            <person name="Baldrian P."/>
            <person name="Vilgalys R."/>
            <person name="Henrissat B."/>
            <person name="Grigoriev I.V."/>
            <person name="Hibbett D."/>
            <person name="Nagy L.G."/>
            <person name="Martin F.M."/>
        </authorList>
    </citation>
    <scope>NUCLEOTIDE SEQUENCE</scope>
    <source>
        <strain evidence="1">BED1</strain>
    </source>
</reference>
<sequence length="79" mass="9001">YILSFVVCLRFVVLPQPRQPSTFDGLSLPSSNDGDRSCVCTHDEGHTNFNYLFRKPQSLNDTSPYLIAARSRDRNCSYL</sequence>
<evidence type="ECO:0000313" key="2">
    <source>
        <dbReference type="Proteomes" id="UP001194468"/>
    </source>
</evidence>
<dbReference type="EMBL" id="WHUW01000377">
    <property type="protein sequence ID" value="KAF8415055.1"/>
    <property type="molecule type" value="Genomic_DNA"/>
</dbReference>